<dbReference type="RefSeq" id="WP_303276184.1">
    <property type="nucleotide sequence ID" value="NZ_JAUOEK010000034.1"/>
</dbReference>
<evidence type="ECO:0008006" key="4">
    <source>
        <dbReference type="Google" id="ProtNLM"/>
    </source>
</evidence>
<feature type="transmembrane region" description="Helical" evidence="1">
    <location>
        <begin position="336"/>
        <end position="359"/>
    </location>
</feature>
<keyword evidence="3" id="KW-1185">Reference proteome</keyword>
<comment type="caution">
    <text evidence="2">The sequence shown here is derived from an EMBL/GenBank/DDBJ whole genome shotgun (WGS) entry which is preliminary data.</text>
</comment>
<name>A0ABT8W5W4_9FLAO</name>
<evidence type="ECO:0000313" key="3">
    <source>
        <dbReference type="Proteomes" id="UP001176883"/>
    </source>
</evidence>
<evidence type="ECO:0000313" key="2">
    <source>
        <dbReference type="EMBL" id="MDO5968503.1"/>
    </source>
</evidence>
<sequence length="526" mass="61756">MFCLRYHFFHVCIILSFVNTLSYGQKSSVYERFVDSADAYIDYDIKKTIVFLDSIPQPVTSYIKKGLPQYYMLKSLIYDENNDYIKLYQSYVLALKYAVELENYKIAGDASLELFLCLYYASKDVMAYKHLKEARTYYELSDYDYGDFEVDLMFAYAKYLDKEYEMCNALILDNLEDYKKAKGDSYFYMFAAFMLTSNCLSVNDLEKGLTYFNEFKALESDPTTVAYNYISFESALDVRFANLYFERKQMDSTFYYLLKSSKKRSFMIRDIEKDYLKLYANSYRFSGNVKMAEAYADSLTILENKMYKDMMSTSFQVNNDLVKTASELEAESDKKYFNGLVAIILFLVLGLLSFFYVVFYRKEKIKIANLRNQTSHLSYLKSNNEKLVVKVKGLEGYISNLKKEIKNISTIGDVPTQHAKIRELYKALHLNSSIILDKSENHLDLINDLNVEFFQKINKMYPKLNNSEIIICYYLYVGFKSKEIAVFLNASVRSIESKRYRISKKIHINKEKTTLVEHLKKTFEGF</sequence>
<dbReference type="SUPFAM" id="SSF46894">
    <property type="entry name" value="C-terminal effector domain of the bipartite response regulators"/>
    <property type="match status" value="1"/>
</dbReference>
<reference evidence="2" key="1">
    <citation type="submission" date="2023-07" db="EMBL/GenBank/DDBJ databases">
        <title>Two novel species in the genus Flavivirga.</title>
        <authorList>
            <person name="Kwon K."/>
        </authorList>
    </citation>
    <scope>NUCLEOTIDE SEQUENCE</scope>
    <source>
        <strain evidence="2">KCTC 52353</strain>
    </source>
</reference>
<proteinExistence type="predicted"/>
<organism evidence="2 3">
    <name type="scientific">Flavivirga aquimarina</name>
    <dbReference type="NCBI Taxonomy" id="2027862"/>
    <lineage>
        <taxon>Bacteria</taxon>
        <taxon>Pseudomonadati</taxon>
        <taxon>Bacteroidota</taxon>
        <taxon>Flavobacteriia</taxon>
        <taxon>Flavobacteriales</taxon>
        <taxon>Flavobacteriaceae</taxon>
        <taxon>Flavivirga</taxon>
    </lineage>
</organism>
<protein>
    <recommendedName>
        <fullName evidence="4">HTH luxR-type domain-containing protein</fullName>
    </recommendedName>
</protein>
<accession>A0ABT8W5W4</accession>
<keyword evidence="1" id="KW-1133">Transmembrane helix</keyword>
<keyword evidence="1" id="KW-0812">Transmembrane</keyword>
<gene>
    <name evidence="2" type="ORF">Q4Q35_01670</name>
</gene>
<dbReference type="InterPro" id="IPR016032">
    <property type="entry name" value="Sig_transdc_resp-reg_C-effctor"/>
</dbReference>
<dbReference type="Proteomes" id="UP001176883">
    <property type="component" value="Unassembled WGS sequence"/>
</dbReference>
<keyword evidence="1" id="KW-0472">Membrane</keyword>
<evidence type="ECO:0000256" key="1">
    <source>
        <dbReference type="SAM" id="Phobius"/>
    </source>
</evidence>
<dbReference type="EMBL" id="JAUOEK010000034">
    <property type="protein sequence ID" value="MDO5968503.1"/>
    <property type="molecule type" value="Genomic_DNA"/>
</dbReference>